<gene>
    <name evidence="2" type="ORF">BD310DRAFT_941647</name>
</gene>
<dbReference type="Proteomes" id="UP000292082">
    <property type="component" value="Unassembled WGS sequence"/>
</dbReference>
<evidence type="ECO:0000313" key="3">
    <source>
        <dbReference type="Proteomes" id="UP000292082"/>
    </source>
</evidence>
<protein>
    <submittedName>
        <fullName evidence="2">Uncharacterized protein</fullName>
    </submittedName>
</protein>
<dbReference type="AlphaFoldDB" id="A0A4Q9PAP6"/>
<proteinExistence type="predicted"/>
<evidence type="ECO:0000256" key="1">
    <source>
        <dbReference type="SAM" id="MobiDB-lite"/>
    </source>
</evidence>
<name>A0A4Q9PAP6_9APHY</name>
<sequence length="128" mass="14313">MQPVRRQSSHAAREPASCDGKLKPNPGRDAGSPRAREWNARRDRSGCQLERSPRSNTNAIPERPHRRGDRIGTASLSTIQYLIMTSSARTGMLRSSPRPPARFRVFCTSRFAFFSSPGCLGVCDRARR</sequence>
<organism evidence="2 3">
    <name type="scientific">Dichomitus squalens</name>
    <dbReference type="NCBI Taxonomy" id="114155"/>
    <lineage>
        <taxon>Eukaryota</taxon>
        <taxon>Fungi</taxon>
        <taxon>Dikarya</taxon>
        <taxon>Basidiomycota</taxon>
        <taxon>Agaricomycotina</taxon>
        <taxon>Agaricomycetes</taxon>
        <taxon>Polyporales</taxon>
        <taxon>Polyporaceae</taxon>
        <taxon>Dichomitus</taxon>
    </lineage>
</organism>
<accession>A0A4Q9PAP6</accession>
<evidence type="ECO:0000313" key="2">
    <source>
        <dbReference type="EMBL" id="TBU51770.1"/>
    </source>
</evidence>
<feature type="region of interest" description="Disordered" evidence="1">
    <location>
        <begin position="1"/>
        <end position="73"/>
    </location>
</feature>
<dbReference type="EMBL" id="ML145287">
    <property type="protein sequence ID" value="TBU51770.1"/>
    <property type="molecule type" value="Genomic_DNA"/>
</dbReference>
<reference evidence="2 3" key="1">
    <citation type="submission" date="2019-01" db="EMBL/GenBank/DDBJ databases">
        <title>Draft genome sequences of three monokaryotic isolates of the white-rot basidiomycete fungus Dichomitus squalens.</title>
        <authorList>
            <consortium name="DOE Joint Genome Institute"/>
            <person name="Lopez S.C."/>
            <person name="Andreopoulos B."/>
            <person name="Pangilinan J."/>
            <person name="Lipzen A."/>
            <person name="Riley R."/>
            <person name="Ahrendt S."/>
            <person name="Ng V."/>
            <person name="Barry K."/>
            <person name="Daum C."/>
            <person name="Grigoriev I.V."/>
            <person name="Hilden K.S."/>
            <person name="Makela M.R."/>
            <person name="de Vries R.P."/>
        </authorList>
    </citation>
    <scope>NUCLEOTIDE SEQUENCE [LARGE SCALE GENOMIC DNA]</scope>
    <source>
        <strain evidence="2 3">CBS 464.89</strain>
    </source>
</reference>
<feature type="compositionally biased region" description="Basic and acidic residues" evidence="1">
    <location>
        <begin position="34"/>
        <end position="45"/>
    </location>
</feature>
<feature type="compositionally biased region" description="Polar residues" evidence="1">
    <location>
        <begin position="1"/>
        <end position="10"/>
    </location>
</feature>
<keyword evidence="3" id="KW-1185">Reference proteome</keyword>